<evidence type="ECO:0000313" key="2">
    <source>
        <dbReference type="Proteomes" id="UP001152798"/>
    </source>
</evidence>
<dbReference type="AlphaFoldDB" id="A0A9P0HP59"/>
<keyword evidence="2" id="KW-1185">Reference proteome</keyword>
<gene>
    <name evidence="1" type="ORF">NEZAVI_LOCUS13822</name>
</gene>
<dbReference type="EMBL" id="OV725082">
    <property type="protein sequence ID" value="CAH1405661.1"/>
    <property type="molecule type" value="Genomic_DNA"/>
</dbReference>
<name>A0A9P0HP59_NEZVI</name>
<reference evidence="1" key="1">
    <citation type="submission" date="2022-01" db="EMBL/GenBank/DDBJ databases">
        <authorList>
            <person name="King R."/>
        </authorList>
    </citation>
    <scope>NUCLEOTIDE SEQUENCE</scope>
</reference>
<proteinExistence type="predicted"/>
<dbReference type="Proteomes" id="UP001152798">
    <property type="component" value="Chromosome 6"/>
</dbReference>
<sequence>MSFSPVVGPEALIAGGKATKDSGFDPREASNWGKRNGLKHSHVVQYVIKQVSKCKRAIEGRFDSNWRRVTSSLTSVEIREQYIMLPQHSGPDTRRSGVVWRTTQIRLRTLRSRFINSLSGIYRNKAGYNPRYNLNPSVNQIYLQLQRAIMRV</sequence>
<evidence type="ECO:0000313" key="1">
    <source>
        <dbReference type="EMBL" id="CAH1405661.1"/>
    </source>
</evidence>
<protein>
    <submittedName>
        <fullName evidence="1">Uncharacterized protein</fullName>
    </submittedName>
</protein>
<organism evidence="1 2">
    <name type="scientific">Nezara viridula</name>
    <name type="common">Southern green stink bug</name>
    <name type="synonym">Cimex viridulus</name>
    <dbReference type="NCBI Taxonomy" id="85310"/>
    <lineage>
        <taxon>Eukaryota</taxon>
        <taxon>Metazoa</taxon>
        <taxon>Ecdysozoa</taxon>
        <taxon>Arthropoda</taxon>
        <taxon>Hexapoda</taxon>
        <taxon>Insecta</taxon>
        <taxon>Pterygota</taxon>
        <taxon>Neoptera</taxon>
        <taxon>Paraneoptera</taxon>
        <taxon>Hemiptera</taxon>
        <taxon>Heteroptera</taxon>
        <taxon>Panheteroptera</taxon>
        <taxon>Pentatomomorpha</taxon>
        <taxon>Pentatomoidea</taxon>
        <taxon>Pentatomidae</taxon>
        <taxon>Pentatominae</taxon>
        <taxon>Nezara</taxon>
    </lineage>
</organism>
<accession>A0A9P0HP59</accession>